<evidence type="ECO:0000313" key="9">
    <source>
        <dbReference type="EMBL" id="SDP54674.1"/>
    </source>
</evidence>
<evidence type="ECO:0000256" key="7">
    <source>
        <dbReference type="ARBA" id="ARBA00023136"/>
    </source>
</evidence>
<accession>A0A1H0TKV9</accession>
<dbReference type="Pfam" id="PF00375">
    <property type="entry name" value="SDF"/>
    <property type="match status" value="1"/>
</dbReference>
<protein>
    <submittedName>
        <fullName evidence="9">Na+/H+-dicarboxylate symporter</fullName>
    </submittedName>
</protein>
<keyword evidence="4 8" id="KW-0812">Transmembrane</keyword>
<feature type="transmembrane region" description="Helical" evidence="8">
    <location>
        <begin position="37"/>
        <end position="62"/>
    </location>
</feature>
<dbReference type="EMBL" id="FNJQ01000024">
    <property type="protein sequence ID" value="SDP54674.1"/>
    <property type="molecule type" value="Genomic_DNA"/>
</dbReference>
<feature type="transmembrane region" description="Helical" evidence="8">
    <location>
        <begin position="184"/>
        <end position="205"/>
    </location>
</feature>
<dbReference type="PRINTS" id="PR00173">
    <property type="entry name" value="EDTRNSPORT"/>
</dbReference>
<proteinExistence type="predicted"/>
<sequence>MKKLNLATQVLIAFVIGTVLGIIFQKDILFLQPVGDIFLRLIQMIVVPLIFFSIIGGIANIGDIRKLRRIGSKVMGFYVITTILSTIIGLAVANLMQPGKGFSADQIVATGEPIKEADPMTVGGTILSMIPSNPLHALSEGNIMQVIVFAAFLGIVMTILGNKVCTVKKFVEEGTLIMFKLTDLVMKVTPLGVLALAACSVGEYGTAMFSALGMFILTHYVGAFSVIVLLYLFIIKVIAKVPLTEFFRKIVSIWLVAFSTTSSSGTLPVSLKVTEEDFHVKSELASFSLPLGATINMNGIAVYYAVTIIFVSQIYGVDLTLGQQAMFIFLTTLISIGTPGIPASGIVLAIMLLNTMGLPTAIMGMIVGIFRPIDMIHTALNVTGDVVSTLAVARMENMFQDESEDASSQLIAEPAFEHEKI</sequence>
<keyword evidence="7 8" id="KW-0472">Membrane</keyword>
<feature type="transmembrane region" description="Helical" evidence="8">
    <location>
        <begin position="74"/>
        <end position="96"/>
    </location>
</feature>
<evidence type="ECO:0000256" key="3">
    <source>
        <dbReference type="ARBA" id="ARBA00022475"/>
    </source>
</evidence>
<feature type="transmembrane region" description="Helical" evidence="8">
    <location>
        <begin position="143"/>
        <end position="164"/>
    </location>
</feature>
<dbReference type="InterPro" id="IPR036458">
    <property type="entry name" value="Na:dicarbo_symporter_sf"/>
</dbReference>
<evidence type="ECO:0000256" key="2">
    <source>
        <dbReference type="ARBA" id="ARBA00022448"/>
    </source>
</evidence>
<feature type="transmembrane region" description="Helical" evidence="8">
    <location>
        <begin position="324"/>
        <end position="341"/>
    </location>
</feature>
<comment type="subcellular location">
    <subcellularLocation>
        <location evidence="1">Cell membrane</location>
        <topology evidence="1">Multi-pass membrane protein</topology>
    </subcellularLocation>
</comment>
<dbReference type="AlphaFoldDB" id="A0A1H0TKV9"/>
<evidence type="ECO:0000256" key="6">
    <source>
        <dbReference type="ARBA" id="ARBA00022989"/>
    </source>
</evidence>
<evidence type="ECO:0000313" key="10">
    <source>
        <dbReference type="Proteomes" id="UP000182412"/>
    </source>
</evidence>
<dbReference type="PANTHER" id="PTHR42865:SF7">
    <property type="entry name" value="PROTON_GLUTAMATE-ASPARTATE SYMPORTER"/>
    <property type="match status" value="1"/>
</dbReference>
<evidence type="ECO:0000256" key="8">
    <source>
        <dbReference type="SAM" id="Phobius"/>
    </source>
</evidence>
<reference evidence="9 10" key="1">
    <citation type="submission" date="2016-10" db="EMBL/GenBank/DDBJ databases">
        <authorList>
            <person name="de Groot N.N."/>
        </authorList>
    </citation>
    <scope>NUCLEOTIDE SEQUENCE [LARGE SCALE GENOMIC DNA]</scope>
    <source>
        <strain evidence="9 10">S137</strain>
    </source>
</reference>
<organism evidence="9 10">
    <name type="scientific">Selenomonas ruminantium</name>
    <dbReference type="NCBI Taxonomy" id="971"/>
    <lineage>
        <taxon>Bacteria</taxon>
        <taxon>Bacillati</taxon>
        <taxon>Bacillota</taxon>
        <taxon>Negativicutes</taxon>
        <taxon>Selenomonadales</taxon>
        <taxon>Selenomonadaceae</taxon>
        <taxon>Selenomonas</taxon>
    </lineage>
</organism>
<dbReference type="PANTHER" id="PTHR42865">
    <property type="entry name" value="PROTON/GLUTAMATE-ASPARTATE SYMPORTER"/>
    <property type="match status" value="1"/>
</dbReference>
<evidence type="ECO:0000256" key="5">
    <source>
        <dbReference type="ARBA" id="ARBA00022847"/>
    </source>
</evidence>
<feature type="transmembrane region" description="Helical" evidence="8">
    <location>
        <begin position="287"/>
        <end position="312"/>
    </location>
</feature>
<dbReference type="Proteomes" id="UP000182412">
    <property type="component" value="Unassembled WGS sequence"/>
</dbReference>
<dbReference type="SUPFAM" id="SSF118215">
    <property type="entry name" value="Proton glutamate symport protein"/>
    <property type="match status" value="1"/>
</dbReference>
<dbReference type="GO" id="GO:0015293">
    <property type="term" value="F:symporter activity"/>
    <property type="evidence" value="ECO:0007669"/>
    <property type="project" value="UniProtKB-KW"/>
</dbReference>
<dbReference type="RefSeq" id="WP_074572875.1">
    <property type="nucleotide sequence ID" value="NZ_FNJQ01000024.1"/>
</dbReference>
<gene>
    <name evidence="9" type="ORF">SAMN05216366_12442</name>
</gene>
<dbReference type="Gene3D" id="1.10.3860.10">
    <property type="entry name" value="Sodium:dicarboxylate symporter"/>
    <property type="match status" value="1"/>
</dbReference>
<dbReference type="InterPro" id="IPR018107">
    <property type="entry name" value="Na-dicarboxylate_symporter_CS"/>
</dbReference>
<keyword evidence="6 8" id="KW-1133">Transmembrane helix</keyword>
<evidence type="ECO:0000256" key="1">
    <source>
        <dbReference type="ARBA" id="ARBA00004651"/>
    </source>
</evidence>
<feature type="transmembrane region" description="Helical" evidence="8">
    <location>
        <begin position="347"/>
        <end position="370"/>
    </location>
</feature>
<dbReference type="OrthoDB" id="9768885at2"/>
<keyword evidence="3" id="KW-1003">Cell membrane</keyword>
<feature type="transmembrane region" description="Helical" evidence="8">
    <location>
        <begin position="211"/>
        <end position="234"/>
    </location>
</feature>
<keyword evidence="2" id="KW-0813">Transport</keyword>
<keyword evidence="5" id="KW-0769">Symport</keyword>
<feature type="transmembrane region" description="Helical" evidence="8">
    <location>
        <begin position="246"/>
        <end position="267"/>
    </location>
</feature>
<dbReference type="InterPro" id="IPR001991">
    <property type="entry name" value="Na-dicarboxylate_symporter"/>
</dbReference>
<dbReference type="PROSITE" id="PS00713">
    <property type="entry name" value="NA_DICARBOXYL_SYMP_1"/>
    <property type="match status" value="1"/>
</dbReference>
<dbReference type="GO" id="GO:0006835">
    <property type="term" value="P:dicarboxylic acid transport"/>
    <property type="evidence" value="ECO:0007669"/>
    <property type="project" value="TreeGrafter"/>
</dbReference>
<evidence type="ECO:0000256" key="4">
    <source>
        <dbReference type="ARBA" id="ARBA00022692"/>
    </source>
</evidence>
<name>A0A1H0TKV9_SELRU</name>
<dbReference type="GO" id="GO:0005886">
    <property type="term" value="C:plasma membrane"/>
    <property type="evidence" value="ECO:0007669"/>
    <property type="project" value="UniProtKB-SubCell"/>
</dbReference>